<protein>
    <submittedName>
        <fullName evidence="1">Uncharacterized protein</fullName>
    </submittedName>
</protein>
<keyword evidence="2" id="KW-1185">Reference proteome</keyword>
<organism evidence="1 2">
    <name type="scientific">Ilyodon furcidens</name>
    <name type="common">goldbreast splitfin</name>
    <dbReference type="NCBI Taxonomy" id="33524"/>
    <lineage>
        <taxon>Eukaryota</taxon>
        <taxon>Metazoa</taxon>
        <taxon>Chordata</taxon>
        <taxon>Craniata</taxon>
        <taxon>Vertebrata</taxon>
        <taxon>Euteleostomi</taxon>
        <taxon>Actinopterygii</taxon>
        <taxon>Neopterygii</taxon>
        <taxon>Teleostei</taxon>
        <taxon>Neoteleostei</taxon>
        <taxon>Acanthomorphata</taxon>
        <taxon>Ovalentaria</taxon>
        <taxon>Atherinomorphae</taxon>
        <taxon>Cyprinodontiformes</taxon>
        <taxon>Goodeidae</taxon>
        <taxon>Ilyodon</taxon>
    </lineage>
</organism>
<comment type="caution">
    <text evidence="1">The sequence shown here is derived from an EMBL/GenBank/DDBJ whole genome shotgun (WGS) entry which is preliminary data.</text>
</comment>
<dbReference type="EMBL" id="JAHRIQ010074528">
    <property type="protein sequence ID" value="MEQ2245813.1"/>
    <property type="molecule type" value="Genomic_DNA"/>
</dbReference>
<evidence type="ECO:0000313" key="1">
    <source>
        <dbReference type="EMBL" id="MEQ2245813.1"/>
    </source>
</evidence>
<reference evidence="1 2" key="1">
    <citation type="submission" date="2021-06" db="EMBL/GenBank/DDBJ databases">
        <authorList>
            <person name="Palmer J.M."/>
        </authorList>
    </citation>
    <scope>NUCLEOTIDE SEQUENCE [LARGE SCALE GENOMIC DNA]</scope>
    <source>
        <strain evidence="2">if_2019</strain>
        <tissue evidence="1">Muscle</tissue>
    </source>
</reference>
<sequence length="121" mass="13576">MPVVGLGWGIRGSHTSSVRTWKCHAVDADRCSTVQQTAEVSQENMHVQQMYNLCCPLLVTHQICLRCSKGRGLMNCEMMAGQLSVNGTRARINLMNQLFFYPQEAKNRGVNGEKNKDANKF</sequence>
<accession>A0ABV0UPJ6</accession>
<gene>
    <name evidence="1" type="ORF">ILYODFUR_031817</name>
</gene>
<dbReference type="Proteomes" id="UP001482620">
    <property type="component" value="Unassembled WGS sequence"/>
</dbReference>
<name>A0ABV0UPJ6_9TELE</name>
<proteinExistence type="predicted"/>
<evidence type="ECO:0000313" key="2">
    <source>
        <dbReference type="Proteomes" id="UP001482620"/>
    </source>
</evidence>